<comment type="cofactor">
    <cofactor evidence="6">
        <name>FMN</name>
        <dbReference type="ChEBI" id="CHEBI:58210"/>
    </cofactor>
</comment>
<evidence type="ECO:0000256" key="4">
    <source>
        <dbReference type="ARBA" id="ARBA00022643"/>
    </source>
</evidence>
<evidence type="ECO:0000256" key="6">
    <source>
        <dbReference type="HAMAP-Rule" id="MF_00479"/>
    </source>
</evidence>
<feature type="compositionally biased region" description="Polar residues" evidence="7">
    <location>
        <begin position="186"/>
        <end position="213"/>
    </location>
</feature>
<keyword evidence="3 6" id="KW-0285">Flavoprotein</keyword>
<evidence type="ECO:0000313" key="10">
    <source>
        <dbReference type="EMBL" id="SCD19708.1"/>
    </source>
</evidence>
<evidence type="ECO:0000256" key="3">
    <source>
        <dbReference type="ARBA" id="ARBA00022630"/>
    </source>
</evidence>
<dbReference type="Gene3D" id="3.90.1010.20">
    <property type="match status" value="1"/>
</dbReference>
<comment type="subunit">
    <text evidence="6">The complex is composed of six subunits: RnfA, RnfB, RnfC, RnfD, RnfE and RnfG.</text>
</comment>
<dbReference type="SMART" id="SM00900">
    <property type="entry name" value="FMN_bind"/>
    <property type="match status" value="1"/>
</dbReference>
<reference evidence="10 11" key="1">
    <citation type="submission" date="2016-08" db="EMBL/GenBank/DDBJ databases">
        <authorList>
            <person name="Seilhamer J.J."/>
        </authorList>
    </citation>
    <scope>NUCLEOTIDE SEQUENCE [LARGE SCALE GENOMIC DNA]</scope>
    <source>
        <strain evidence="10">M3/6</strain>
    </source>
</reference>
<evidence type="ECO:0000256" key="7">
    <source>
        <dbReference type="SAM" id="MobiDB-lite"/>
    </source>
</evidence>
<feature type="domain" description="FMN-binding" evidence="9">
    <location>
        <begin position="88"/>
        <end position="180"/>
    </location>
</feature>
<name>A0A1R3T372_9BACT</name>
<dbReference type="GO" id="GO:0022900">
    <property type="term" value="P:electron transport chain"/>
    <property type="evidence" value="ECO:0007669"/>
    <property type="project" value="UniProtKB-UniRule"/>
</dbReference>
<dbReference type="HAMAP" id="MF_00479">
    <property type="entry name" value="RsxG_RnfG"/>
    <property type="match status" value="1"/>
</dbReference>
<feature type="modified residue" description="FMN phosphoryl threonine" evidence="6">
    <location>
        <position position="163"/>
    </location>
</feature>
<dbReference type="AlphaFoldDB" id="A0A1R3T372"/>
<evidence type="ECO:0000256" key="5">
    <source>
        <dbReference type="ARBA" id="ARBA00022982"/>
    </source>
</evidence>
<dbReference type="NCBIfam" id="TIGR01947">
    <property type="entry name" value="rnfG"/>
    <property type="match status" value="1"/>
</dbReference>
<evidence type="ECO:0000256" key="2">
    <source>
        <dbReference type="ARBA" id="ARBA00022553"/>
    </source>
</evidence>
<keyword evidence="6" id="KW-1003">Cell membrane</keyword>
<feature type="signal peptide" evidence="8">
    <location>
        <begin position="1"/>
        <end position="24"/>
    </location>
</feature>
<protein>
    <recommendedName>
        <fullName evidence="6">Ion-translocating oxidoreductase complex subunit G</fullName>
        <ecNumber evidence="6">7.-.-.-</ecNumber>
    </recommendedName>
    <alternativeName>
        <fullName evidence="6">Rnf electron transport complex subunit G</fullName>
    </alternativeName>
</protein>
<feature type="region of interest" description="Disordered" evidence="7">
    <location>
        <begin position="186"/>
        <end position="231"/>
    </location>
</feature>
<dbReference type="PANTHER" id="PTHR36118">
    <property type="entry name" value="ION-TRANSLOCATING OXIDOREDUCTASE COMPLEX SUBUNIT G"/>
    <property type="match status" value="1"/>
</dbReference>
<keyword evidence="5 6" id="KW-0249">Electron transport</keyword>
<dbReference type="GO" id="GO:0005886">
    <property type="term" value="C:plasma membrane"/>
    <property type="evidence" value="ECO:0007669"/>
    <property type="project" value="UniProtKB-SubCell"/>
</dbReference>
<dbReference type="STRING" id="1642647.PSM36_0882"/>
<dbReference type="GO" id="GO:0010181">
    <property type="term" value="F:FMN binding"/>
    <property type="evidence" value="ECO:0007669"/>
    <property type="project" value="InterPro"/>
</dbReference>
<dbReference type="InterPro" id="IPR007329">
    <property type="entry name" value="FMN-bd"/>
</dbReference>
<comment type="subcellular location">
    <subcellularLocation>
        <location evidence="6">Cell membrane</location>
        <topology evidence="6">Single-pass membrane protein</topology>
    </subcellularLocation>
</comment>
<gene>
    <name evidence="6 10" type="primary">rnfG</name>
    <name evidence="10" type="ORF">PSM36_0882</name>
</gene>
<feature type="chain" id="PRO_5013363108" description="Ion-translocating oxidoreductase complex subunit G" evidence="8">
    <location>
        <begin position="25"/>
        <end position="231"/>
    </location>
</feature>
<dbReference type="Proteomes" id="UP000187464">
    <property type="component" value="Chromosome I"/>
</dbReference>
<evidence type="ECO:0000259" key="9">
    <source>
        <dbReference type="SMART" id="SM00900"/>
    </source>
</evidence>
<comment type="similarity">
    <text evidence="6">Belongs to the RnfG family.</text>
</comment>
<feature type="compositionally biased region" description="Polar residues" evidence="7">
    <location>
        <begin position="221"/>
        <end position="231"/>
    </location>
</feature>
<sequence length="231" mass="24291">MFLSLSLICLTVAVLLAQVNKMTAKPIADAKAMKLQNAISEVVPEFDNDPTAEAFVMPAGQGDSLLVYPAKKGDEIVGYALNSFSNNGFSGNIQIMVGFDMEHRIVNYSVLQHAETPGLGSKMSEWFRDAAKPSQSIIGRDLSKGALAVSNDGGDVDAITASTITSRAFLEAINRAYAAYSGNMDATSGATQSESDTTGTTQSGSVTNGSGETNDNDEQDITSQEGGNDNE</sequence>
<proteinExistence type="inferred from homology"/>
<dbReference type="KEGG" id="psac:PSM36_0882"/>
<dbReference type="PANTHER" id="PTHR36118:SF1">
    <property type="entry name" value="ION-TRANSLOCATING OXIDOREDUCTASE COMPLEX SUBUNIT G"/>
    <property type="match status" value="1"/>
</dbReference>
<keyword evidence="6" id="KW-1133">Transmembrane helix</keyword>
<dbReference type="GO" id="GO:0009055">
    <property type="term" value="F:electron transfer activity"/>
    <property type="evidence" value="ECO:0007669"/>
    <property type="project" value="InterPro"/>
</dbReference>
<evidence type="ECO:0000256" key="1">
    <source>
        <dbReference type="ARBA" id="ARBA00022448"/>
    </source>
</evidence>
<comment type="function">
    <text evidence="6">Part of a membrane-bound complex that couples electron transfer with translocation of ions across the membrane.</text>
</comment>
<accession>A0A1R3T372</accession>
<dbReference type="InterPro" id="IPR010209">
    <property type="entry name" value="Ion_transpt_RnfG/RsxG"/>
</dbReference>
<organism evidence="10 11">
    <name type="scientific">Proteiniphilum saccharofermentans</name>
    <dbReference type="NCBI Taxonomy" id="1642647"/>
    <lineage>
        <taxon>Bacteria</taxon>
        <taxon>Pseudomonadati</taxon>
        <taxon>Bacteroidota</taxon>
        <taxon>Bacteroidia</taxon>
        <taxon>Bacteroidales</taxon>
        <taxon>Dysgonomonadaceae</taxon>
        <taxon>Proteiniphilum</taxon>
    </lineage>
</organism>
<keyword evidence="6" id="KW-0472">Membrane</keyword>
<dbReference type="PIRSF" id="PIRSF006091">
    <property type="entry name" value="E_trnsport_RnfG"/>
    <property type="match status" value="1"/>
</dbReference>
<evidence type="ECO:0000313" key="11">
    <source>
        <dbReference type="Proteomes" id="UP000187464"/>
    </source>
</evidence>
<keyword evidence="2 6" id="KW-0597">Phosphoprotein</keyword>
<dbReference type="EC" id="7.-.-.-" evidence="6"/>
<dbReference type="EMBL" id="LT605205">
    <property type="protein sequence ID" value="SCD19708.1"/>
    <property type="molecule type" value="Genomic_DNA"/>
</dbReference>
<evidence type="ECO:0000256" key="8">
    <source>
        <dbReference type="SAM" id="SignalP"/>
    </source>
</evidence>
<keyword evidence="11" id="KW-1185">Reference proteome</keyword>
<keyword evidence="6" id="KW-1278">Translocase</keyword>
<keyword evidence="8" id="KW-0732">Signal</keyword>
<keyword evidence="4 6" id="KW-0288">FMN</keyword>
<keyword evidence="1 6" id="KW-0813">Transport</keyword>
<keyword evidence="6" id="KW-0812">Transmembrane</keyword>
<dbReference type="Pfam" id="PF04205">
    <property type="entry name" value="FMN_bind"/>
    <property type="match status" value="1"/>
</dbReference>